<dbReference type="Pfam" id="PF01048">
    <property type="entry name" value="PNP_UDP_1"/>
    <property type="match status" value="1"/>
</dbReference>
<keyword evidence="2 5" id="KW-0328">Glycosyltransferase</keyword>
<dbReference type="PROSITE" id="PS01232">
    <property type="entry name" value="PNP_UDP_1"/>
    <property type="match status" value="1"/>
</dbReference>
<evidence type="ECO:0000259" key="6">
    <source>
        <dbReference type="Pfam" id="PF01048"/>
    </source>
</evidence>
<feature type="domain" description="Nucleoside phosphorylase" evidence="6">
    <location>
        <begin position="16"/>
        <end position="233"/>
    </location>
</feature>
<dbReference type="eggNOG" id="COG0813">
    <property type="taxonomic scope" value="Bacteria"/>
</dbReference>
<dbReference type="CDD" id="cd09006">
    <property type="entry name" value="PNP_EcPNPI-like"/>
    <property type="match status" value="1"/>
</dbReference>
<feature type="binding site" evidence="5">
    <location>
        <position position="44"/>
    </location>
    <ligand>
        <name>phosphate</name>
        <dbReference type="ChEBI" id="CHEBI:43474"/>
        <note>ligand shared between dimeric partners</note>
    </ligand>
</feature>
<dbReference type="GO" id="GO:0004850">
    <property type="term" value="F:uridine phosphorylase activity"/>
    <property type="evidence" value="ECO:0007669"/>
    <property type="project" value="UniProtKB-EC"/>
</dbReference>
<feature type="binding site" description="in other chain" evidence="5">
    <location>
        <begin position="180"/>
        <end position="182"/>
    </location>
    <ligand>
        <name>a purine D-ribonucleoside</name>
        <dbReference type="ChEBI" id="CHEBI:142355"/>
        <note>ligand shared between dimeric partners</note>
    </ligand>
</feature>
<dbReference type="AlphaFoldDB" id="E0RVZ6"/>
<dbReference type="Proteomes" id="UP000001299">
    <property type="component" value="Chromosome 1"/>
</dbReference>
<evidence type="ECO:0000256" key="1">
    <source>
        <dbReference type="ARBA" id="ARBA00010456"/>
    </source>
</evidence>
<dbReference type="InterPro" id="IPR000845">
    <property type="entry name" value="Nucleoside_phosphorylase_d"/>
</dbReference>
<keyword evidence="8" id="KW-1185">Reference proteome</keyword>
<feature type="active site" description="Proton donor" evidence="5">
    <location>
        <position position="205"/>
    </location>
</feature>
<dbReference type="HAMAP" id="MF_01627">
    <property type="entry name" value="Pur_nucleosid_phosp"/>
    <property type="match status" value="1"/>
</dbReference>
<dbReference type="EMBL" id="CP001810">
    <property type="protein sequence ID" value="ADL35678.1"/>
    <property type="molecule type" value="Genomic_DNA"/>
</dbReference>
<comment type="catalytic activity">
    <reaction evidence="5">
        <text>a purine D-ribonucleoside + phosphate = a purine nucleobase + alpha-D-ribose 1-phosphate</text>
        <dbReference type="Rhea" id="RHEA:19805"/>
        <dbReference type="ChEBI" id="CHEBI:26386"/>
        <dbReference type="ChEBI" id="CHEBI:43474"/>
        <dbReference type="ChEBI" id="CHEBI:57720"/>
        <dbReference type="ChEBI" id="CHEBI:142355"/>
        <dbReference type="EC" id="2.4.2.1"/>
    </reaction>
</comment>
<dbReference type="InterPro" id="IPR018016">
    <property type="entry name" value="Nucleoside_phosphorylase_CS"/>
</dbReference>
<dbReference type="GO" id="GO:0009164">
    <property type="term" value="P:nucleoside catabolic process"/>
    <property type="evidence" value="ECO:0007669"/>
    <property type="project" value="UniProtKB-ARBA"/>
</dbReference>
<comment type="catalytic activity">
    <reaction evidence="5">
        <text>a purine 2'-deoxy-D-ribonucleoside + phosphate = a purine nucleobase + 2-deoxy-alpha-D-ribose 1-phosphate</text>
        <dbReference type="Rhea" id="RHEA:36431"/>
        <dbReference type="ChEBI" id="CHEBI:26386"/>
        <dbReference type="ChEBI" id="CHEBI:43474"/>
        <dbReference type="ChEBI" id="CHEBI:57259"/>
        <dbReference type="ChEBI" id="CHEBI:142361"/>
        <dbReference type="EC" id="2.4.2.1"/>
    </reaction>
</comment>
<dbReference type="PANTHER" id="PTHR43691">
    <property type="entry name" value="URIDINE PHOSPHORYLASE"/>
    <property type="match status" value="1"/>
</dbReference>
<evidence type="ECO:0000313" key="8">
    <source>
        <dbReference type="Proteomes" id="UP000001299"/>
    </source>
</evidence>
<feature type="binding site" description="in other chain" evidence="5">
    <location>
        <begin position="88"/>
        <end position="91"/>
    </location>
    <ligand>
        <name>phosphate</name>
        <dbReference type="ChEBI" id="CHEBI:43474"/>
        <note>ligand shared between dimeric partners</note>
    </ligand>
</feature>
<feature type="binding site" description="in other chain" evidence="5">
    <location>
        <position position="25"/>
    </location>
    <ligand>
        <name>phosphate</name>
        <dbReference type="ChEBI" id="CHEBI:43474"/>
        <note>ligand shared between dimeric partners</note>
    </ligand>
</feature>
<dbReference type="HOGENOM" id="CLU_068457_2_0_9"/>
<comment type="subunit">
    <text evidence="5">Homohexamer; trimer of homodimers.</text>
</comment>
<feature type="site" description="Important for catalytic activity" evidence="5">
    <location>
        <position position="218"/>
    </location>
</feature>
<comment type="catalytic activity">
    <reaction evidence="4">
        <text>uridine + phosphate = alpha-D-ribose 1-phosphate + uracil</text>
        <dbReference type="Rhea" id="RHEA:24388"/>
        <dbReference type="ChEBI" id="CHEBI:16704"/>
        <dbReference type="ChEBI" id="CHEBI:17568"/>
        <dbReference type="ChEBI" id="CHEBI:43474"/>
        <dbReference type="ChEBI" id="CHEBI:57720"/>
        <dbReference type="EC" id="2.4.2.3"/>
    </reaction>
</comment>
<dbReference type="NCBIfam" id="TIGR00107">
    <property type="entry name" value="deoD"/>
    <property type="match status" value="1"/>
</dbReference>
<keyword evidence="3 5" id="KW-0808">Transferase</keyword>
<evidence type="ECO:0000256" key="5">
    <source>
        <dbReference type="HAMAP-Rule" id="MF_01627"/>
    </source>
</evidence>
<evidence type="ECO:0000256" key="2">
    <source>
        <dbReference type="ARBA" id="ARBA00022676"/>
    </source>
</evidence>
<dbReference type="InterPro" id="IPR035994">
    <property type="entry name" value="Nucleoside_phosphorylase_sf"/>
</dbReference>
<organism evidence="7 8">
    <name type="scientific">Butyrivibrio proteoclasticus (strain ATCC 51982 / DSM 14932 / B316)</name>
    <name type="common">Clostridium proteoclasticum</name>
    <dbReference type="NCBI Taxonomy" id="515622"/>
    <lineage>
        <taxon>Bacteria</taxon>
        <taxon>Bacillati</taxon>
        <taxon>Bacillota</taxon>
        <taxon>Clostridia</taxon>
        <taxon>Lachnospirales</taxon>
        <taxon>Lachnospiraceae</taxon>
        <taxon>Butyrivibrio</taxon>
    </lineage>
</organism>
<dbReference type="SUPFAM" id="SSF53167">
    <property type="entry name" value="Purine and uridine phosphorylases"/>
    <property type="match status" value="1"/>
</dbReference>
<comment type="function">
    <text evidence="5">Catalyzes the reversible phosphorolytic breakdown of the N-glycosidic bond in the beta-(deoxy)ribonucleoside molecules, with the formation of the corresponding free purine bases and pentose-1-phosphate.</text>
</comment>
<comment type="similarity">
    <text evidence="1 5">Belongs to the PNP/UDP phosphorylase family.</text>
</comment>
<gene>
    <name evidence="7" type="primary">deoD2</name>
    <name evidence="5" type="synonym">deoD</name>
    <name evidence="7" type="ordered locus">bpr_I2948</name>
</gene>
<proteinExistence type="inferred from homology"/>
<feature type="binding site" description="in other chain" evidence="5">
    <location>
        <begin position="204"/>
        <end position="205"/>
    </location>
    <ligand>
        <name>a purine D-ribonucleoside</name>
        <dbReference type="ChEBI" id="CHEBI:142355"/>
        <note>ligand shared between dimeric partners</note>
    </ligand>
</feature>
<dbReference type="STRING" id="515622.bpr_I2948"/>
<accession>E0RVZ6</accession>
<dbReference type="NCBIfam" id="NF009914">
    <property type="entry name" value="PRK13374.1"/>
    <property type="match status" value="1"/>
</dbReference>
<dbReference type="Gene3D" id="3.40.50.1580">
    <property type="entry name" value="Nucleoside phosphorylase domain"/>
    <property type="match status" value="1"/>
</dbReference>
<evidence type="ECO:0000313" key="7">
    <source>
        <dbReference type="EMBL" id="ADL35678.1"/>
    </source>
</evidence>
<feature type="binding site" description="in other chain" evidence="5">
    <location>
        <position position="21"/>
    </location>
    <ligand>
        <name>phosphate</name>
        <dbReference type="ChEBI" id="CHEBI:43474"/>
        <note>ligand shared between dimeric partners</note>
    </ligand>
</feature>
<feature type="binding site" evidence="5">
    <location>
        <position position="5"/>
    </location>
    <ligand>
        <name>a purine D-ribonucleoside</name>
        <dbReference type="ChEBI" id="CHEBI:142355"/>
        <note>ligand shared between dimeric partners</note>
    </ligand>
</feature>
<sequence>MATPHNSAEKGDFAKTVLMPGDPLRAKFIAENFLTDVKCVNEVRGMLGFTGKYEGKEVSVMGHGMGIPSIGIYTYELFNFYDVDNIIRVGSAGGMQDDVNVRDIIFAMGAHTDSNYGFQFGLPGTFCPTATYDILEKAVNIAREKGVRYHVGNVLASDAFYKKNCDEADRYRNLGCLAVEMETVALYMNAAEAKKNALTILTVSDHLYKTEELSAIERQNSFTDMMEIALKTAIKL</sequence>
<dbReference type="InterPro" id="IPR004402">
    <property type="entry name" value="DeoD-type"/>
</dbReference>
<protein>
    <recommendedName>
        <fullName evidence="5">Purine nucleoside phosphorylase DeoD-type</fullName>
        <shortName evidence="5">PNP</shortName>
        <ecNumber evidence="5">2.4.2.1</ecNumber>
    </recommendedName>
</protein>
<dbReference type="KEGG" id="bpb:bpr_I2948"/>
<evidence type="ECO:0000256" key="4">
    <source>
        <dbReference type="ARBA" id="ARBA00048447"/>
    </source>
</evidence>
<evidence type="ECO:0000256" key="3">
    <source>
        <dbReference type="ARBA" id="ARBA00022679"/>
    </source>
</evidence>
<dbReference type="EC" id="2.4.2.1" evidence="5"/>
<dbReference type="GO" id="GO:0004731">
    <property type="term" value="F:purine-nucleoside phosphorylase activity"/>
    <property type="evidence" value="ECO:0007669"/>
    <property type="project" value="UniProtKB-UniRule"/>
</dbReference>
<dbReference type="GO" id="GO:0005829">
    <property type="term" value="C:cytosol"/>
    <property type="evidence" value="ECO:0007669"/>
    <property type="project" value="TreeGrafter"/>
</dbReference>
<name>E0RVZ6_BUTPB</name>
<dbReference type="NCBIfam" id="NF004489">
    <property type="entry name" value="PRK05819.1"/>
    <property type="match status" value="1"/>
</dbReference>
<dbReference type="GO" id="GO:0042278">
    <property type="term" value="P:purine nucleoside metabolic process"/>
    <property type="evidence" value="ECO:0007669"/>
    <property type="project" value="UniProtKB-UniRule"/>
</dbReference>
<reference evidence="7 8" key="1">
    <citation type="journal article" date="2010" name="PLoS ONE">
        <title>The glycobiome of the rumen bacterium Butyrivibrio proteoclasticus B316(T) highlights adaptation to a polysaccharide-rich environment.</title>
        <authorList>
            <person name="Kelly W.J."/>
            <person name="Leahy S.C."/>
            <person name="Altermann E."/>
            <person name="Yeoman C.J."/>
            <person name="Dunne J.C."/>
            <person name="Kong Z."/>
            <person name="Pacheco D.M."/>
            <person name="Li D."/>
            <person name="Noel S.J."/>
            <person name="Moon C.D."/>
            <person name="Cookson A.L."/>
            <person name="Attwood G.T."/>
        </authorList>
    </citation>
    <scope>NUCLEOTIDE SEQUENCE [LARGE SCALE GENOMIC DNA]</scope>
    <source>
        <strain evidence="8">ATCC 51982 / DSM 14932 / B316</strain>
    </source>
</reference>
<dbReference type="PANTHER" id="PTHR43691:SF11">
    <property type="entry name" value="FI09636P-RELATED"/>
    <property type="match status" value="1"/>
</dbReference>
<dbReference type="RefSeq" id="WP_013282330.1">
    <property type="nucleotide sequence ID" value="NC_014387.1"/>
</dbReference>